<evidence type="ECO:0000313" key="2">
    <source>
        <dbReference type="Proteomes" id="UP001151760"/>
    </source>
</evidence>
<proteinExistence type="predicted"/>
<gene>
    <name evidence="1" type="ORF">Tco_0860738</name>
</gene>
<dbReference type="EMBL" id="BQNB010013251">
    <property type="protein sequence ID" value="GJT13696.1"/>
    <property type="molecule type" value="Genomic_DNA"/>
</dbReference>
<accession>A0ABQ5BJ70</accession>
<organism evidence="1 2">
    <name type="scientific">Tanacetum coccineum</name>
    <dbReference type="NCBI Taxonomy" id="301880"/>
    <lineage>
        <taxon>Eukaryota</taxon>
        <taxon>Viridiplantae</taxon>
        <taxon>Streptophyta</taxon>
        <taxon>Embryophyta</taxon>
        <taxon>Tracheophyta</taxon>
        <taxon>Spermatophyta</taxon>
        <taxon>Magnoliopsida</taxon>
        <taxon>eudicotyledons</taxon>
        <taxon>Gunneridae</taxon>
        <taxon>Pentapetalae</taxon>
        <taxon>asterids</taxon>
        <taxon>campanulids</taxon>
        <taxon>Asterales</taxon>
        <taxon>Asteraceae</taxon>
        <taxon>Asteroideae</taxon>
        <taxon>Anthemideae</taxon>
        <taxon>Anthemidinae</taxon>
        <taxon>Tanacetum</taxon>
    </lineage>
</organism>
<name>A0ABQ5BJ70_9ASTR</name>
<sequence>MEIDINKTLKFAGLVRRKVDEMIEMASISYPENETFKKLVEIKNERLMNAFKPEKIFVVLELENQVQYDEHLNNEQETCRVGGSVKPPIIRNVGAAPVVRRTLDEGYDVRCLASPRPANVDFLHDWDATVVNYLSYDFDCKSWPPSYSGVDSSKSLLDAIELGSNARSGNEEGELAEDQADVPKEQEKKLIMIKLNIER</sequence>
<comment type="caution">
    <text evidence="1">The sequence shown here is derived from an EMBL/GenBank/DDBJ whole genome shotgun (WGS) entry which is preliminary data.</text>
</comment>
<reference evidence="1" key="1">
    <citation type="journal article" date="2022" name="Int. J. Mol. Sci.">
        <title>Draft Genome of Tanacetum Coccineum: Genomic Comparison of Closely Related Tanacetum-Family Plants.</title>
        <authorList>
            <person name="Yamashiro T."/>
            <person name="Shiraishi A."/>
            <person name="Nakayama K."/>
            <person name="Satake H."/>
        </authorList>
    </citation>
    <scope>NUCLEOTIDE SEQUENCE</scope>
</reference>
<evidence type="ECO:0000313" key="1">
    <source>
        <dbReference type="EMBL" id="GJT13696.1"/>
    </source>
</evidence>
<keyword evidence="2" id="KW-1185">Reference proteome</keyword>
<reference evidence="1" key="2">
    <citation type="submission" date="2022-01" db="EMBL/GenBank/DDBJ databases">
        <authorList>
            <person name="Yamashiro T."/>
            <person name="Shiraishi A."/>
            <person name="Satake H."/>
            <person name="Nakayama K."/>
        </authorList>
    </citation>
    <scope>NUCLEOTIDE SEQUENCE</scope>
</reference>
<protein>
    <submittedName>
        <fullName evidence="1">Uncharacterized protein</fullName>
    </submittedName>
</protein>
<dbReference type="Proteomes" id="UP001151760">
    <property type="component" value="Unassembled WGS sequence"/>
</dbReference>